<reference evidence="2 3" key="1">
    <citation type="submission" date="2024-10" db="EMBL/GenBank/DDBJ databases">
        <title>The Natural Products Discovery Center: Release of the First 8490 Sequenced Strains for Exploring Actinobacteria Biosynthetic Diversity.</title>
        <authorList>
            <person name="Kalkreuter E."/>
            <person name="Kautsar S.A."/>
            <person name="Yang D."/>
            <person name="Bader C.D."/>
            <person name="Teijaro C.N."/>
            <person name="Fluegel L."/>
            <person name="Davis C.M."/>
            <person name="Simpson J.R."/>
            <person name="Lauterbach L."/>
            <person name="Steele A.D."/>
            <person name="Gui C."/>
            <person name="Meng S."/>
            <person name="Li G."/>
            <person name="Viehrig K."/>
            <person name="Ye F."/>
            <person name="Su P."/>
            <person name="Kiefer A.F."/>
            <person name="Nichols A."/>
            <person name="Cepeda A.J."/>
            <person name="Yan W."/>
            <person name="Fan B."/>
            <person name="Jiang Y."/>
            <person name="Adhikari A."/>
            <person name="Zheng C.-J."/>
            <person name="Schuster L."/>
            <person name="Cowan T.M."/>
            <person name="Smanski M.J."/>
            <person name="Chevrette M.G."/>
            <person name="De Carvalho L.P.S."/>
            <person name="Shen B."/>
        </authorList>
    </citation>
    <scope>NUCLEOTIDE SEQUENCE [LARGE SCALE GENOMIC DNA]</scope>
    <source>
        <strain evidence="2 3">NPDC021253</strain>
    </source>
</reference>
<organism evidence="2 3">
    <name type="scientific">Micromonospora rubida</name>
    <dbReference type="NCBI Taxonomy" id="2697657"/>
    <lineage>
        <taxon>Bacteria</taxon>
        <taxon>Bacillati</taxon>
        <taxon>Actinomycetota</taxon>
        <taxon>Actinomycetes</taxon>
        <taxon>Micromonosporales</taxon>
        <taxon>Micromonosporaceae</taxon>
        <taxon>Micromonospora</taxon>
    </lineage>
</organism>
<evidence type="ECO:0000313" key="3">
    <source>
        <dbReference type="Proteomes" id="UP001611075"/>
    </source>
</evidence>
<sequence>MLHTLSPWTTRAVCGRVPRHPAAVFQGGTALRQLWVFIVFPLLGACSPPWSRRWSSAATRATGEPEEPTGSAPGDARPANP</sequence>
<comment type="caution">
    <text evidence="2">The sequence shown here is derived from an EMBL/GenBank/DDBJ whole genome shotgun (WGS) entry which is preliminary data.</text>
</comment>
<evidence type="ECO:0000313" key="2">
    <source>
        <dbReference type="EMBL" id="MFI0791409.1"/>
    </source>
</evidence>
<dbReference type="RefSeq" id="WP_396676033.1">
    <property type="nucleotide sequence ID" value="NZ_JBIRPU010000001.1"/>
</dbReference>
<gene>
    <name evidence="2" type="ORF">ACH4OY_01710</name>
</gene>
<dbReference type="EMBL" id="JBIRPU010000001">
    <property type="protein sequence ID" value="MFI0791409.1"/>
    <property type="molecule type" value="Genomic_DNA"/>
</dbReference>
<dbReference type="Proteomes" id="UP001611075">
    <property type="component" value="Unassembled WGS sequence"/>
</dbReference>
<accession>A0ABW7SEP3</accession>
<keyword evidence="3" id="KW-1185">Reference proteome</keyword>
<proteinExistence type="predicted"/>
<evidence type="ECO:0000256" key="1">
    <source>
        <dbReference type="SAM" id="MobiDB-lite"/>
    </source>
</evidence>
<protein>
    <submittedName>
        <fullName evidence="2">Uncharacterized protein</fullName>
    </submittedName>
</protein>
<name>A0ABW7SEP3_9ACTN</name>
<feature type="region of interest" description="Disordered" evidence="1">
    <location>
        <begin position="54"/>
        <end position="81"/>
    </location>
</feature>